<organism evidence="1">
    <name type="scientific">Podoviridae sp. ctG4L18</name>
    <dbReference type="NCBI Taxonomy" id="2825234"/>
    <lineage>
        <taxon>Viruses</taxon>
        <taxon>Duplodnaviria</taxon>
        <taxon>Heunggongvirae</taxon>
        <taxon>Uroviricota</taxon>
        <taxon>Caudoviricetes</taxon>
    </lineage>
</organism>
<sequence>MREVKDFFKKFEDVSSPLYSDYEAISSDEVSLVEKGEIDSTPTIQNALKPKKQKTVTEIIHDQLGPGLDPDMFLDVIRDDSKNDEDSNRAK</sequence>
<evidence type="ECO:0000313" key="1">
    <source>
        <dbReference type="EMBL" id="DAF96322.1"/>
    </source>
</evidence>
<reference evidence="1" key="1">
    <citation type="journal article" date="2021" name="Proc. Natl. Acad. Sci. U.S.A.">
        <title>A Catalog of Tens of Thousands of Viruses from Human Metagenomes Reveals Hidden Associations with Chronic Diseases.</title>
        <authorList>
            <person name="Tisza M.J."/>
            <person name="Buck C.B."/>
        </authorList>
    </citation>
    <scope>NUCLEOTIDE SEQUENCE</scope>
    <source>
        <strain evidence="1">CtG4L18</strain>
    </source>
</reference>
<dbReference type="EMBL" id="BK016114">
    <property type="protein sequence ID" value="DAF96322.1"/>
    <property type="molecule type" value="Genomic_DNA"/>
</dbReference>
<protein>
    <submittedName>
        <fullName evidence="1">Uncharacterized protein</fullName>
    </submittedName>
</protein>
<accession>A0A8S5UPI7</accession>
<proteinExistence type="predicted"/>
<name>A0A8S5UPI7_9CAUD</name>